<keyword evidence="1" id="KW-0472">Membrane</keyword>
<feature type="transmembrane region" description="Helical" evidence="1">
    <location>
        <begin position="276"/>
        <end position="295"/>
    </location>
</feature>
<protein>
    <submittedName>
        <fullName evidence="4">DUF4105 domain-containing protein</fullName>
    </submittedName>
</protein>
<comment type="caution">
    <text evidence="4">The sequence shown here is derived from an EMBL/GenBank/DDBJ whole genome shotgun (WGS) entry which is preliminary data.</text>
</comment>
<dbReference type="Pfam" id="PF25221">
    <property type="entry name" value="5TMH_Lnb"/>
    <property type="match status" value="1"/>
</dbReference>
<sequence length="378" mass="42958">MLAFTLSAQAVSLSPQAQISLITVSPGAELYSMYGHSAIRIYDPVQGIDYAFNYGTFNFNTPNFYVKFVRGKLMYQLSPGYFLDLRARNIEDNRSVYEQVLNLTPAQKQRVMDFLETNYEPQNREYLYDFLKDNCATRIRDVFKKTLGDSLQYPSDIPGTPSTFRRMVGIYQTPHPWVDLGVDLAMGLPSDEKTGVWEAMFLPDFLLASFAEAKLQTLNGPVAFAGPVIKHFEATAVPANDSLLTPMVVFWTLFVLVTIITFLQFRNKKAGRGLDVVLFSLTGFFGLVVLFLWFGTDHQSFAGNLNLLWAFPMHLIAGLSLLKKNQPRWLKPYFLATGIAMILLTVAWKFLPQEYHPSLLPLVLTLALRAIYIWRTLR</sequence>
<reference evidence="5" key="1">
    <citation type="journal article" date="2019" name="Int. J. Syst. Evol. Microbiol.">
        <title>The Global Catalogue of Microorganisms (GCM) 10K type strain sequencing project: providing services to taxonomists for standard genome sequencing and annotation.</title>
        <authorList>
            <consortium name="The Broad Institute Genomics Platform"/>
            <consortium name="The Broad Institute Genome Sequencing Center for Infectious Disease"/>
            <person name="Wu L."/>
            <person name="Ma J."/>
        </authorList>
    </citation>
    <scope>NUCLEOTIDE SEQUENCE [LARGE SCALE GENOMIC DNA]</scope>
    <source>
        <strain evidence="5">JCM 17917</strain>
    </source>
</reference>
<organism evidence="4 5">
    <name type="scientific">Nibribacter koreensis</name>
    <dbReference type="NCBI Taxonomy" id="1084519"/>
    <lineage>
        <taxon>Bacteria</taxon>
        <taxon>Pseudomonadati</taxon>
        <taxon>Bacteroidota</taxon>
        <taxon>Cytophagia</taxon>
        <taxon>Cytophagales</taxon>
        <taxon>Hymenobacteraceae</taxon>
        <taxon>Nibribacter</taxon>
    </lineage>
</organism>
<dbReference type="InterPro" id="IPR057436">
    <property type="entry name" value="5TMH_Lnb"/>
</dbReference>
<dbReference type="Pfam" id="PF13387">
    <property type="entry name" value="Lnb_N"/>
    <property type="match status" value="1"/>
</dbReference>
<evidence type="ECO:0000313" key="5">
    <source>
        <dbReference type="Proteomes" id="UP001501844"/>
    </source>
</evidence>
<feature type="transmembrane region" description="Helical" evidence="1">
    <location>
        <begin position="243"/>
        <end position="264"/>
    </location>
</feature>
<feature type="transmembrane region" description="Helical" evidence="1">
    <location>
        <begin position="357"/>
        <end position="374"/>
    </location>
</feature>
<evidence type="ECO:0000259" key="3">
    <source>
        <dbReference type="Pfam" id="PF25221"/>
    </source>
</evidence>
<evidence type="ECO:0000256" key="1">
    <source>
        <dbReference type="SAM" id="Phobius"/>
    </source>
</evidence>
<evidence type="ECO:0000259" key="2">
    <source>
        <dbReference type="Pfam" id="PF13387"/>
    </source>
</evidence>
<dbReference type="Proteomes" id="UP001501844">
    <property type="component" value="Unassembled WGS sequence"/>
</dbReference>
<name>A0ABP8FRQ8_9BACT</name>
<keyword evidence="1" id="KW-1133">Transmembrane helix</keyword>
<feature type="domain" description="Lnb-like transmembrane" evidence="3">
    <location>
        <begin position="240"/>
        <end position="374"/>
    </location>
</feature>
<accession>A0ABP8FRQ8</accession>
<feature type="transmembrane region" description="Helical" evidence="1">
    <location>
        <begin position="333"/>
        <end position="351"/>
    </location>
</feature>
<feature type="transmembrane region" description="Helical" evidence="1">
    <location>
        <begin position="301"/>
        <end position="321"/>
    </location>
</feature>
<evidence type="ECO:0000313" key="4">
    <source>
        <dbReference type="EMBL" id="GAA4309721.1"/>
    </source>
</evidence>
<proteinExistence type="predicted"/>
<dbReference type="RefSeq" id="WP_345167117.1">
    <property type="nucleotide sequence ID" value="NZ_BAABGX010000002.1"/>
</dbReference>
<keyword evidence="5" id="KW-1185">Reference proteome</keyword>
<dbReference type="InterPro" id="IPR025178">
    <property type="entry name" value="Lnb_N"/>
</dbReference>
<gene>
    <name evidence="4" type="ORF">GCM10023183_27070</name>
</gene>
<dbReference type="EMBL" id="BAABGX010000002">
    <property type="protein sequence ID" value="GAA4309721.1"/>
    <property type="molecule type" value="Genomic_DNA"/>
</dbReference>
<keyword evidence="1" id="KW-0812">Transmembrane</keyword>
<feature type="domain" description="Lnb N-terminal periplasmic" evidence="2">
    <location>
        <begin position="16"/>
        <end position="151"/>
    </location>
</feature>